<keyword evidence="3" id="KW-1185">Reference proteome</keyword>
<evidence type="ECO:0000256" key="1">
    <source>
        <dbReference type="SAM" id="MobiDB-lite"/>
    </source>
</evidence>
<name>A0ABR2WFJ6_9FUNG</name>
<dbReference type="EMBL" id="JASJQH010002321">
    <property type="protein sequence ID" value="KAK9760281.1"/>
    <property type="molecule type" value="Genomic_DNA"/>
</dbReference>
<evidence type="ECO:0000313" key="2">
    <source>
        <dbReference type="EMBL" id="KAK9760281.1"/>
    </source>
</evidence>
<dbReference type="Proteomes" id="UP001479436">
    <property type="component" value="Unassembled WGS sequence"/>
</dbReference>
<feature type="compositionally biased region" description="Pro residues" evidence="1">
    <location>
        <begin position="27"/>
        <end position="36"/>
    </location>
</feature>
<proteinExistence type="predicted"/>
<feature type="region of interest" description="Disordered" evidence="1">
    <location>
        <begin position="130"/>
        <end position="153"/>
    </location>
</feature>
<organism evidence="2 3">
    <name type="scientific">Basidiobolus ranarum</name>
    <dbReference type="NCBI Taxonomy" id="34480"/>
    <lineage>
        <taxon>Eukaryota</taxon>
        <taxon>Fungi</taxon>
        <taxon>Fungi incertae sedis</taxon>
        <taxon>Zoopagomycota</taxon>
        <taxon>Entomophthoromycotina</taxon>
        <taxon>Basidiobolomycetes</taxon>
        <taxon>Basidiobolales</taxon>
        <taxon>Basidiobolaceae</taxon>
        <taxon>Basidiobolus</taxon>
    </lineage>
</organism>
<protein>
    <submittedName>
        <fullName evidence="2">Uncharacterized protein</fullName>
    </submittedName>
</protein>
<reference evidence="2 3" key="1">
    <citation type="submission" date="2023-04" db="EMBL/GenBank/DDBJ databases">
        <title>Genome of Basidiobolus ranarum AG-B5.</title>
        <authorList>
            <person name="Stajich J.E."/>
            <person name="Carter-House D."/>
            <person name="Gryganskyi A."/>
        </authorList>
    </citation>
    <scope>NUCLEOTIDE SEQUENCE [LARGE SCALE GENOMIC DNA]</scope>
    <source>
        <strain evidence="2 3">AG-B5</strain>
    </source>
</reference>
<feature type="compositionally biased region" description="Basic and acidic residues" evidence="1">
    <location>
        <begin position="1"/>
        <end position="12"/>
    </location>
</feature>
<gene>
    <name evidence="2" type="ORF">K7432_015872</name>
</gene>
<sequence>MKRTFQETKFVSEIDSPPWDSQKFPPVTIPSTPPTPRSDLESHNIVSPSTSLSGSFQGFGLSEDGDPSFVESSEKIKWEVRKRRHTISGSSPLFSYSPSLLKTYSPSKRLLPINLARIFQSNCPEDRTLPPLSGYLNPPPLEDSTSRWLPVSL</sequence>
<comment type="caution">
    <text evidence="2">The sequence shown here is derived from an EMBL/GenBank/DDBJ whole genome shotgun (WGS) entry which is preliminary data.</text>
</comment>
<accession>A0ABR2WFJ6</accession>
<evidence type="ECO:0000313" key="3">
    <source>
        <dbReference type="Proteomes" id="UP001479436"/>
    </source>
</evidence>
<feature type="region of interest" description="Disordered" evidence="1">
    <location>
        <begin position="1"/>
        <end position="51"/>
    </location>
</feature>